<protein>
    <submittedName>
        <fullName evidence="2">BadM/Rrf2 family transcriptional regulator</fullName>
    </submittedName>
</protein>
<dbReference type="PROSITE" id="PS51197">
    <property type="entry name" value="HTH_RRF2_2"/>
    <property type="match status" value="1"/>
</dbReference>
<dbReference type="InterPro" id="IPR036388">
    <property type="entry name" value="WH-like_DNA-bd_sf"/>
</dbReference>
<dbReference type="GO" id="GO:0003677">
    <property type="term" value="F:DNA binding"/>
    <property type="evidence" value="ECO:0007669"/>
    <property type="project" value="UniProtKB-KW"/>
</dbReference>
<proteinExistence type="predicted"/>
<organism evidence="2 3">
    <name type="scientific">Blastomonas natatoria</name>
    <dbReference type="NCBI Taxonomy" id="34015"/>
    <lineage>
        <taxon>Bacteria</taxon>
        <taxon>Pseudomonadati</taxon>
        <taxon>Pseudomonadota</taxon>
        <taxon>Alphaproteobacteria</taxon>
        <taxon>Sphingomonadales</taxon>
        <taxon>Sphingomonadaceae</taxon>
        <taxon>Blastomonas</taxon>
    </lineage>
</organism>
<dbReference type="NCBIfam" id="TIGR00738">
    <property type="entry name" value="rrf2_super"/>
    <property type="match status" value="1"/>
</dbReference>
<dbReference type="Pfam" id="PF02082">
    <property type="entry name" value="Rrf2"/>
    <property type="match status" value="1"/>
</dbReference>
<dbReference type="InterPro" id="IPR036390">
    <property type="entry name" value="WH_DNA-bd_sf"/>
</dbReference>
<comment type="caution">
    <text evidence="2">The sequence shown here is derived from an EMBL/GenBank/DDBJ whole genome shotgun (WGS) entry which is preliminary data.</text>
</comment>
<dbReference type="SUPFAM" id="SSF46785">
    <property type="entry name" value="Winged helix' DNA-binding domain"/>
    <property type="match status" value="1"/>
</dbReference>
<dbReference type="GO" id="GO:0003700">
    <property type="term" value="F:DNA-binding transcription factor activity"/>
    <property type="evidence" value="ECO:0007669"/>
    <property type="project" value="TreeGrafter"/>
</dbReference>
<evidence type="ECO:0000313" key="3">
    <source>
        <dbReference type="Proteomes" id="UP000248014"/>
    </source>
</evidence>
<dbReference type="OrthoDB" id="9802344at2"/>
<keyword evidence="1" id="KW-0238">DNA-binding</keyword>
<dbReference type="GO" id="GO:0005829">
    <property type="term" value="C:cytosol"/>
    <property type="evidence" value="ECO:0007669"/>
    <property type="project" value="TreeGrafter"/>
</dbReference>
<name>A0A2V3UP76_9SPHN</name>
<dbReference type="EMBL" id="QJJM01000019">
    <property type="protein sequence ID" value="PXW68202.1"/>
    <property type="molecule type" value="Genomic_DNA"/>
</dbReference>
<dbReference type="Proteomes" id="UP000248014">
    <property type="component" value="Unassembled WGS sequence"/>
</dbReference>
<sequence>MRLSLHADYALRTLMYLAVHDGHRSIGEIAGAYGISKNHLMKVAQRLVAEGFIEAVRGRTGGLRLAQAADQVNVGRVVRTMEETGSFVECFDPSINTCVITPACQLRHALAGALEAFFRHLDRYSLADIAKNPAAVRESLLPSDIGRY</sequence>
<reference evidence="2 3" key="1">
    <citation type="submission" date="2018-05" db="EMBL/GenBank/DDBJ databases">
        <title>Genomic Encyclopedia of Type Strains, Phase IV (KMG-IV): sequencing the most valuable type-strain genomes for metagenomic binning, comparative biology and taxonomic classification.</title>
        <authorList>
            <person name="Goeker M."/>
        </authorList>
    </citation>
    <scope>NUCLEOTIDE SEQUENCE [LARGE SCALE GENOMIC DNA]</scope>
    <source>
        <strain evidence="2 3">DSM 3183</strain>
    </source>
</reference>
<accession>A0A2V3UP76</accession>
<dbReference type="InterPro" id="IPR000944">
    <property type="entry name" value="Tscrpt_reg_Rrf2"/>
</dbReference>
<dbReference type="AlphaFoldDB" id="A0A2V3UP76"/>
<evidence type="ECO:0000313" key="2">
    <source>
        <dbReference type="EMBL" id="PXW68202.1"/>
    </source>
</evidence>
<dbReference type="RefSeq" id="WP_110300253.1">
    <property type="nucleotide sequence ID" value="NZ_QJJM01000019.1"/>
</dbReference>
<evidence type="ECO:0000256" key="1">
    <source>
        <dbReference type="ARBA" id="ARBA00023125"/>
    </source>
</evidence>
<dbReference type="Gene3D" id="1.10.10.10">
    <property type="entry name" value="Winged helix-like DNA-binding domain superfamily/Winged helix DNA-binding domain"/>
    <property type="match status" value="1"/>
</dbReference>
<keyword evidence="3" id="KW-1185">Reference proteome</keyword>
<dbReference type="PANTHER" id="PTHR33221">
    <property type="entry name" value="WINGED HELIX-TURN-HELIX TRANSCRIPTIONAL REGULATOR, RRF2 FAMILY"/>
    <property type="match status" value="1"/>
</dbReference>
<dbReference type="PANTHER" id="PTHR33221:SF4">
    <property type="entry name" value="HTH-TYPE TRANSCRIPTIONAL REPRESSOR NSRR"/>
    <property type="match status" value="1"/>
</dbReference>
<gene>
    <name evidence="2" type="ORF">C7451_1199</name>
</gene>